<keyword evidence="3" id="KW-1185">Reference proteome</keyword>
<protein>
    <submittedName>
        <fullName evidence="2">Oligopeptide ABC transporter substrate-binding protein</fullName>
    </submittedName>
</protein>
<gene>
    <name evidence="2" type="primary">oppA</name>
    <name evidence="2" type="ORF">SCANT_v1c07700</name>
</gene>
<dbReference type="Gene3D" id="3.90.76.10">
    <property type="entry name" value="Dipeptide-binding Protein, Domain 1"/>
    <property type="match status" value="1"/>
</dbReference>
<feature type="domain" description="Solute-binding protein family 5" evidence="1">
    <location>
        <begin position="231"/>
        <end position="622"/>
    </location>
</feature>
<proteinExistence type="predicted"/>
<dbReference type="AlphaFoldDB" id="A0A0M5KCF3"/>
<dbReference type="Gene3D" id="3.40.190.10">
    <property type="entry name" value="Periplasmic binding protein-like II"/>
    <property type="match status" value="1"/>
</dbReference>
<dbReference type="Gene3D" id="3.10.105.10">
    <property type="entry name" value="Dipeptide-binding Protein, Domain 3"/>
    <property type="match status" value="1"/>
</dbReference>
<dbReference type="STRING" id="362837.SCANT_v1c07700"/>
<accession>A0A0M5KCF3</accession>
<sequence length="801" mass="90681">MSILFKKTLGLLGLGLTTTLVSSSVVSCGTSLKYLMDRAVSTDVFKSIYTSNVTSWNTAYSMQAEDARIWANSFDTFLSTDQYGRIYGSLVESEYGEEQNTSDSNYSYVGDMKNEGQQWTYKTRPMTWVNYQGKIVDQDGKVSSDQTKTGEGKASVIDGVRQAAWFALNPKNGSDVASLWTSFIKGASDIQKNISKAQAEFEKSEKTPEDTAKLNAAIKEEKEKIWSNNSDEFGITVSETTPELLTFDLTKKAPYFESLLTYSVFSPIFTADKGDIKDFTQAMYNASYYPTQANPNGKIILQKNEHYVLKDSTKINTLEFNYVDDASATKERILFESGSTTGFELKSDDLKGWKNYIGQGKEAYENPNFEGAYPIVSPDASGSFLLVYNFYNSEIDDNSLKPDDRDRALDASKLLQSIDARTFLSTALDRTDFVRYFSKTIDEVGQPSQMLRNTYTGYGVASNGAKDYTQYVSDSYDEIIKSNGGSVTSSDADWSLKDGKDPYFNKSKDLTNKNNDELIKNINEYITLNNIKKRKVKGKSEEKVILKLILSPSNNNSLNPYLNMMFKKFNEIKNNPIFVQTKVLSSTDEYRTNGSRGATDLFVSGWSPDYKDPSSFLETMTLWGPYGAYNGTSRLFKSKVSAVETNEVEGSDYNITTDRLYAKSLDNPSDENSATKDVLKAYETYSNDFQKTDLEVAESNQRFSEFAETETQLLYKDFLTLTLYTKAMPTVWTVNYLTPYTKSYEAFGTGQYKYYNVTINSKILGREQWKAAYKAYQDWKTIIAEDWYRNRHGAHWKEQTD</sequence>
<evidence type="ECO:0000313" key="2">
    <source>
        <dbReference type="EMBL" id="ALD66676.1"/>
    </source>
</evidence>
<organism evidence="2 3">
    <name type="scientific">Spiroplasma cantharicola</name>
    <dbReference type="NCBI Taxonomy" id="362837"/>
    <lineage>
        <taxon>Bacteria</taxon>
        <taxon>Bacillati</taxon>
        <taxon>Mycoplasmatota</taxon>
        <taxon>Mollicutes</taxon>
        <taxon>Entomoplasmatales</taxon>
        <taxon>Spiroplasmataceae</taxon>
        <taxon>Spiroplasma</taxon>
    </lineage>
</organism>
<dbReference type="OrthoDB" id="9801912at2"/>
<evidence type="ECO:0000313" key="3">
    <source>
        <dbReference type="Proteomes" id="UP000063919"/>
    </source>
</evidence>
<dbReference type="Pfam" id="PF00496">
    <property type="entry name" value="SBP_bac_5"/>
    <property type="match status" value="1"/>
</dbReference>
<evidence type="ECO:0000259" key="1">
    <source>
        <dbReference type="Pfam" id="PF00496"/>
    </source>
</evidence>
<reference evidence="2 3" key="1">
    <citation type="journal article" date="2015" name="Genome Announc.">
        <title>Complete Genome Sequence of Spiroplasma cantharicola CC-1T (DSM 21588), a Bacterium Isolated from Soldier Beetle (Cantharis carolinus).</title>
        <authorList>
            <person name="Lo W.S."/>
            <person name="Liu P.Y."/>
            <person name="Kuo C.H."/>
        </authorList>
    </citation>
    <scope>NUCLEOTIDE SEQUENCE [LARGE SCALE GENOMIC DNA]</scope>
    <source>
        <strain evidence="2 3">CC-1</strain>
    </source>
</reference>
<dbReference type="Proteomes" id="UP000063919">
    <property type="component" value="Chromosome"/>
</dbReference>
<dbReference type="PROSITE" id="PS51257">
    <property type="entry name" value="PROKAR_LIPOPROTEIN"/>
    <property type="match status" value="1"/>
</dbReference>
<dbReference type="KEGG" id="scj:SCANT_v1c07700"/>
<dbReference type="SUPFAM" id="SSF53850">
    <property type="entry name" value="Periplasmic binding protein-like II"/>
    <property type="match status" value="1"/>
</dbReference>
<name>A0A0M5KCF3_9MOLU</name>
<dbReference type="RefSeq" id="WP_053946428.1">
    <property type="nucleotide sequence ID" value="NZ_CP012622.1"/>
</dbReference>
<dbReference type="InterPro" id="IPR000914">
    <property type="entry name" value="SBP_5_dom"/>
</dbReference>
<dbReference type="EMBL" id="CP012622">
    <property type="protein sequence ID" value="ALD66676.1"/>
    <property type="molecule type" value="Genomic_DNA"/>
</dbReference>
<dbReference type="PATRIC" id="fig|362837.3.peg.786"/>